<keyword evidence="9" id="KW-1185">Reference proteome</keyword>
<keyword evidence="3" id="KW-0732">Signal</keyword>
<accession>A0A4Q6XNB8</accession>
<evidence type="ECO:0000256" key="1">
    <source>
        <dbReference type="ARBA" id="ARBA00004442"/>
    </source>
</evidence>
<dbReference type="Proteomes" id="UP000292855">
    <property type="component" value="Unassembled WGS sequence"/>
</dbReference>
<organism evidence="8 9">
    <name type="scientific">Sphingobacterium corticibacterium</name>
    <dbReference type="NCBI Taxonomy" id="2484746"/>
    <lineage>
        <taxon>Bacteria</taxon>
        <taxon>Pseudomonadati</taxon>
        <taxon>Bacteroidota</taxon>
        <taxon>Sphingobacteriia</taxon>
        <taxon>Sphingobacteriales</taxon>
        <taxon>Sphingobacteriaceae</taxon>
        <taxon>Sphingobacterium</taxon>
    </lineage>
</organism>
<feature type="domain" description="SusD-like N-terminal" evidence="7">
    <location>
        <begin position="47"/>
        <end position="222"/>
    </location>
</feature>
<dbReference type="RefSeq" id="WP_130139872.1">
    <property type="nucleotide sequence ID" value="NZ_SGIT01000001.1"/>
</dbReference>
<evidence type="ECO:0000256" key="5">
    <source>
        <dbReference type="ARBA" id="ARBA00023237"/>
    </source>
</evidence>
<evidence type="ECO:0000313" key="8">
    <source>
        <dbReference type="EMBL" id="RZF61643.1"/>
    </source>
</evidence>
<name>A0A4Q6XNB8_9SPHI</name>
<keyword evidence="5" id="KW-0998">Cell outer membrane</keyword>
<evidence type="ECO:0000256" key="2">
    <source>
        <dbReference type="ARBA" id="ARBA00006275"/>
    </source>
</evidence>
<dbReference type="InterPro" id="IPR011990">
    <property type="entry name" value="TPR-like_helical_dom_sf"/>
</dbReference>
<dbReference type="Pfam" id="PF07980">
    <property type="entry name" value="SusD_RagB"/>
    <property type="match status" value="1"/>
</dbReference>
<dbReference type="InterPro" id="IPR012944">
    <property type="entry name" value="SusD_RagB_dom"/>
</dbReference>
<proteinExistence type="inferred from homology"/>
<dbReference type="EMBL" id="SGIT01000001">
    <property type="protein sequence ID" value="RZF61643.1"/>
    <property type="molecule type" value="Genomic_DNA"/>
</dbReference>
<dbReference type="GO" id="GO:0009279">
    <property type="term" value="C:cell outer membrane"/>
    <property type="evidence" value="ECO:0007669"/>
    <property type="project" value="UniProtKB-SubCell"/>
</dbReference>
<evidence type="ECO:0000313" key="9">
    <source>
        <dbReference type="Proteomes" id="UP000292855"/>
    </source>
</evidence>
<keyword evidence="4" id="KW-0472">Membrane</keyword>
<dbReference type="AlphaFoldDB" id="A0A4Q6XNB8"/>
<sequence length="530" mass="60556">MKNLYIYAVLLSLLGTNCSDKFLDRNSLTGISNETFWLTEEDAVMGLTSCYDGLQNNYLYNGGPWEKGFAMMDNLTDNGGHFNWDGWMAGYDIANGIHTPTSSLIGNFWSACYEVINRCNTLISRIDNIEMDASKREIMKAEAITIRSLMYINLTMTYNDVPFIREELTMENADQPKTERAVIVEEIARDLKTVLEVLPITPEQRGQITRGAALAVLGRLALYNEMWDEAISAYKAIVDLGIYGLYSDYTRLFTQSAESSNEIIFGVRFEGPGLKEGSSFAAHWDSPLEAENGSLDLANDFYCVDGKPIDESDLYIEGPNDLKNDRPDPIRYENRDPRLKATLFVPGMKWGNNNAEFYGGAAPSRSTVYVFKYFNPLQSSNDSWDSGQDFYVIRYAEVLLSLAEALLEKGGYSESELFSYINQVRERADMPKVEDVEGTGLPTDELRSIIRHERRVETAFEGLRLFDLYRWKELKSAVDRIEAERGLYSNIGTYFLYEKRNYRGEQEYIWPIPQAEVDANKNMEQHHLWK</sequence>
<reference evidence="8 9" key="1">
    <citation type="submission" date="2019-02" db="EMBL/GenBank/DDBJ databases">
        <authorList>
            <person name="Li Y."/>
        </authorList>
    </citation>
    <scope>NUCLEOTIDE SEQUENCE [LARGE SCALE GENOMIC DNA]</scope>
    <source>
        <strain evidence="8 9">30C10-4-7</strain>
    </source>
</reference>
<comment type="caution">
    <text evidence="8">The sequence shown here is derived from an EMBL/GenBank/DDBJ whole genome shotgun (WGS) entry which is preliminary data.</text>
</comment>
<protein>
    <submittedName>
        <fullName evidence="8">RagB/SusD family nutrient uptake outer membrane protein</fullName>
    </submittedName>
</protein>
<gene>
    <name evidence="8" type="ORF">EWE74_02025</name>
</gene>
<dbReference type="OrthoDB" id="5694214at2"/>
<dbReference type="Pfam" id="PF14322">
    <property type="entry name" value="SusD-like_3"/>
    <property type="match status" value="1"/>
</dbReference>
<comment type="similarity">
    <text evidence="2">Belongs to the SusD family.</text>
</comment>
<comment type="subcellular location">
    <subcellularLocation>
        <location evidence="1">Cell outer membrane</location>
    </subcellularLocation>
</comment>
<evidence type="ECO:0000256" key="4">
    <source>
        <dbReference type="ARBA" id="ARBA00023136"/>
    </source>
</evidence>
<evidence type="ECO:0000259" key="7">
    <source>
        <dbReference type="Pfam" id="PF14322"/>
    </source>
</evidence>
<dbReference type="SUPFAM" id="SSF48452">
    <property type="entry name" value="TPR-like"/>
    <property type="match status" value="1"/>
</dbReference>
<dbReference type="Gene3D" id="1.25.40.390">
    <property type="match status" value="1"/>
</dbReference>
<dbReference type="InterPro" id="IPR033985">
    <property type="entry name" value="SusD-like_N"/>
</dbReference>
<feature type="domain" description="RagB/SusD" evidence="6">
    <location>
        <begin position="294"/>
        <end position="529"/>
    </location>
</feature>
<evidence type="ECO:0000256" key="3">
    <source>
        <dbReference type="ARBA" id="ARBA00022729"/>
    </source>
</evidence>
<evidence type="ECO:0000259" key="6">
    <source>
        <dbReference type="Pfam" id="PF07980"/>
    </source>
</evidence>